<evidence type="ECO:0000256" key="1">
    <source>
        <dbReference type="ARBA" id="ARBA00004141"/>
    </source>
</evidence>
<dbReference type="AlphaFoldDB" id="A0A0N4UEA9"/>
<feature type="transmembrane region" description="Helical" evidence="7">
    <location>
        <begin position="29"/>
        <end position="49"/>
    </location>
</feature>
<feature type="transmembrane region" description="Helical" evidence="7">
    <location>
        <begin position="6"/>
        <end position="24"/>
    </location>
</feature>
<dbReference type="InterPro" id="IPR007248">
    <property type="entry name" value="Mpv17_PMP22"/>
</dbReference>
<keyword evidence="4 7" id="KW-1133">Transmembrane helix</keyword>
<evidence type="ECO:0000256" key="2">
    <source>
        <dbReference type="ARBA" id="ARBA00006824"/>
    </source>
</evidence>
<evidence type="ECO:0000256" key="6">
    <source>
        <dbReference type="ARBA" id="ARBA00049743"/>
    </source>
</evidence>
<evidence type="ECO:0000256" key="5">
    <source>
        <dbReference type="ARBA" id="ARBA00023136"/>
    </source>
</evidence>
<protein>
    <recommendedName>
        <fullName evidence="6">Mitochondrial inner membrane protein Mpv17</fullName>
    </recommendedName>
</protein>
<dbReference type="GO" id="GO:0015267">
    <property type="term" value="F:channel activity"/>
    <property type="evidence" value="ECO:0007669"/>
    <property type="project" value="TreeGrafter"/>
</dbReference>
<dbReference type="PANTHER" id="PTHR11266:SF17">
    <property type="entry name" value="PROTEIN MPV17"/>
    <property type="match status" value="1"/>
</dbReference>
<evidence type="ECO:0000256" key="7">
    <source>
        <dbReference type="RuleBase" id="RU363053"/>
    </source>
</evidence>
<dbReference type="PANTHER" id="PTHR11266">
    <property type="entry name" value="PEROXISOMAL MEMBRANE PROTEIN 2, PXMP2 MPV17"/>
    <property type="match status" value="1"/>
</dbReference>
<evidence type="ECO:0000256" key="4">
    <source>
        <dbReference type="ARBA" id="ARBA00022989"/>
    </source>
</evidence>
<sequence length="137" mass="16625">LLIYIYIYIYLYYILNCLFIYYIILYFKIFIFIFILNCFIISPYLLTVFSPPFTASTLYNLRLLEGQRFSKAFEALKRDFPDIFLTGIKFWPFILLLNFYFIPLNFRVIFVQIAALLWNAYFSYRTQLCAGLYPDVY</sequence>
<accession>A0A0N4UEA9</accession>
<evidence type="ECO:0000256" key="3">
    <source>
        <dbReference type="ARBA" id="ARBA00022692"/>
    </source>
</evidence>
<dbReference type="GO" id="GO:0005739">
    <property type="term" value="C:mitochondrion"/>
    <property type="evidence" value="ECO:0007669"/>
    <property type="project" value="TreeGrafter"/>
</dbReference>
<dbReference type="GO" id="GO:1901858">
    <property type="term" value="P:regulation of mitochondrial DNA metabolic process"/>
    <property type="evidence" value="ECO:0007669"/>
    <property type="project" value="TreeGrafter"/>
</dbReference>
<dbReference type="Pfam" id="PF04117">
    <property type="entry name" value="Mpv17_PMP22"/>
    <property type="match status" value="1"/>
</dbReference>
<organism evidence="8 9">
    <name type="scientific">Dracunculus medinensis</name>
    <name type="common">Guinea worm</name>
    <dbReference type="NCBI Taxonomy" id="318479"/>
    <lineage>
        <taxon>Eukaryota</taxon>
        <taxon>Metazoa</taxon>
        <taxon>Ecdysozoa</taxon>
        <taxon>Nematoda</taxon>
        <taxon>Chromadorea</taxon>
        <taxon>Rhabditida</taxon>
        <taxon>Spirurina</taxon>
        <taxon>Dracunculoidea</taxon>
        <taxon>Dracunculidae</taxon>
        <taxon>Dracunculus</taxon>
    </lineage>
</organism>
<dbReference type="Proteomes" id="UP000038040">
    <property type="component" value="Unplaced"/>
</dbReference>
<comment type="subcellular location">
    <subcellularLocation>
        <location evidence="1">Membrane</location>
        <topology evidence="1">Multi-pass membrane protein</topology>
    </subcellularLocation>
</comment>
<dbReference type="WBParaSite" id="DME_0000570401-mRNA-1">
    <property type="protein sequence ID" value="DME_0000570401-mRNA-1"/>
    <property type="gene ID" value="DME_0000570401"/>
</dbReference>
<evidence type="ECO:0000313" key="8">
    <source>
        <dbReference type="Proteomes" id="UP000038040"/>
    </source>
</evidence>
<keyword evidence="5 7" id="KW-0472">Membrane</keyword>
<feature type="transmembrane region" description="Helical" evidence="7">
    <location>
        <begin position="90"/>
        <end position="118"/>
    </location>
</feature>
<evidence type="ECO:0000313" key="9">
    <source>
        <dbReference type="WBParaSite" id="DME_0000570401-mRNA-1"/>
    </source>
</evidence>
<proteinExistence type="inferred from homology"/>
<name>A0A0N4UEA9_DRAME</name>
<comment type="similarity">
    <text evidence="2 7">Belongs to the peroxisomal membrane protein PXMP2/4 family.</text>
</comment>
<reference evidence="9" key="1">
    <citation type="submission" date="2017-02" db="UniProtKB">
        <authorList>
            <consortium name="WormBaseParasite"/>
        </authorList>
    </citation>
    <scope>IDENTIFICATION</scope>
</reference>
<keyword evidence="3 7" id="KW-0812">Transmembrane</keyword>
<dbReference type="GO" id="GO:0016020">
    <property type="term" value="C:membrane"/>
    <property type="evidence" value="ECO:0007669"/>
    <property type="project" value="UniProtKB-SubCell"/>
</dbReference>